<feature type="transmembrane region" description="Helical" evidence="1">
    <location>
        <begin position="267"/>
        <end position="285"/>
    </location>
</feature>
<keyword evidence="1" id="KW-0472">Membrane</keyword>
<dbReference type="SUPFAM" id="SSF103481">
    <property type="entry name" value="Multidrug resistance efflux transporter EmrE"/>
    <property type="match status" value="2"/>
</dbReference>
<dbReference type="PANTHER" id="PTHR22911:SF103">
    <property type="entry name" value="BLR2811 PROTEIN"/>
    <property type="match status" value="1"/>
</dbReference>
<feature type="domain" description="EamA" evidence="2">
    <location>
        <begin position="14"/>
        <end position="146"/>
    </location>
</feature>
<evidence type="ECO:0000313" key="4">
    <source>
        <dbReference type="Proteomes" id="UP000237682"/>
    </source>
</evidence>
<dbReference type="EMBL" id="PUEJ01000004">
    <property type="protein sequence ID" value="PRH87234.1"/>
    <property type="molecule type" value="Genomic_DNA"/>
</dbReference>
<evidence type="ECO:0000256" key="1">
    <source>
        <dbReference type="SAM" id="Phobius"/>
    </source>
</evidence>
<accession>A0A2S9QD13</accession>
<dbReference type="AlphaFoldDB" id="A0A2S9QD13"/>
<protein>
    <recommendedName>
        <fullName evidence="2">EamA domain-containing protein</fullName>
    </recommendedName>
</protein>
<dbReference type="Gene3D" id="1.10.3730.20">
    <property type="match status" value="1"/>
</dbReference>
<feature type="transmembrane region" description="Helical" evidence="1">
    <location>
        <begin position="47"/>
        <end position="66"/>
    </location>
</feature>
<dbReference type="GO" id="GO:0016020">
    <property type="term" value="C:membrane"/>
    <property type="evidence" value="ECO:0007669"/>
    <property type="project" value="InterPro"/>
</dbReference>
<feature type="transmembrane region" description="Helical" evidence="1">
    <location>
        <begin position="78"/>
        <end position="95"/>
    </location>
</feature>
<name>A0A2S9QD13_9HYPH</name>
<reference evidence="3 4" key="1">
    <citation type="submission" date="2018-02" db="EMBL/GenBank/DDBJ databases">
        <title>Whole genome sequencing of endophytic bacterium.</title>
        <authorList>
            <person name="Eedara R."/>
            <person name="Podile A.R."/>
        </authorList>
    </citation>
    <scope>NUCLEOTIDE SEQUENCE [LARGE SCALE GENOMIC DNA]</scope>
    <source>
        <strain evidence="3 4">RP1T</strain>
    </source>
</reference>
<gene>
    <name evidence="3" type="ORF">C5L14_11395</name>
</gene>
<keyword evidence="4" id="KW-1185">Reference proteome</keyword>
<dbReference type="Pfam" id="PF00892">
    <property type="entry name" value="EamA"/>
    <property type="match status" value="2"/>
</dbReference>
<feature type="transmembrane region" description="Helical" evidence="1">
    <location>
        <begin position="156"/>
        <end position="173"/>
    </location>
</feature>
<feature type="domain" description="EamA" evidence="2">
    <location>
        <begin position="154"/>
        <end position="283"/>
    </location>
</feature>
<dbReference type="InterPro" id="IPR037185">
    <property type="entry name" value="EmrE-like"/>
</dbReference>
<dbReference type="Proteomes" id="UP000237682">
    <property type="component" value="Unassembled WGS sequence"/>
</dbReference>
<organism evidence="3 4">
    <name type="scientific">Labrys okinawensis</name>
    <dbReference type="NCBI Taxonomy" id="346911"/>
    <lineage>
        <taxon>Bacteria</taxon>
        <taxon>Pseudomonadati</taxon>
        <taxon>Pseudomonadota</taxon>
        <taxon>Alphaproteobacteria</taxon>
        <taxon>Hyphomicrobiales</taxon>
        <taxon>Xanthobacteraceae</taxon>
        <taxon>Labrys</taxon>
    </lineage>
</organism>
<dbReference type="OrthoDB" id="9815809at2"/>
<feature type="transmembrane region" description="Helical" evidence="1">
    <location>
        <begin position="101"/>
        <end position="122"/>
    </location>
</feature>
<feature type="transmembrane region" description="Helical" evidence="1">
    <location>
        <begin position="213"/>
        <end position="234"/>
    </location>
</feature>
<keyword evidence="1" id="KW-1133">Transmembrane helix</keyword>
<proteinExistence type="predicted"/>
<sequence>MAMPASAETTGSARGILAMIIAMVSVPTVDGIAKYLSADYSPFFIGWARYAVAGLAVLPLSALLHGRKMFPSEHLASHAARTVFLVAAMTLYFLAIARIPLATALCAYFVGPILAVALSVVVLKERLTLTKGTSLALGFVGSVIILQPGGAIEPGILLALASGICFAFYLIATRRAAQRSDPVKTLAFQCLVGAALLTPQAVLSWSAPAADHLLLFAGLGLISAVCHLLSIIAFRLADASTLAPLVYAELVGAAIVGYLAFGDIPDVVTLLGAAFVIAAGLVLLLRPSAV</sequence>
<feature type="transmembrane region" description="Helical" evidence="1">
    <location>
        <begin position="241"/>
        <end position="261"/>
    </location>
</feature>
<evidence type="ECO:0000313" key="3">
    <source>
        <dbReference type="EMBL" id="PRH87234.1"/>
    </source>
</evidence>
<keyword evidence="1" id="KW-0812">Transmembrane</keyword>
<dbReference type="InterPro" id="IPR000620">
    <property type="entry name" value="EamA_dom"/>
</dbReference>
<dbReference type="PANTHER" id="PTHR22911">
    <property type="entry name" value="ACYL-MALONYL CONDENSING ENZYME-RELATED"/>
    <property type="match status" value="1"/>
</dbReference>
<comment type="caution">
    <text evidence="3">The sequence shown here is derived from an EMBL/GenBank/DDBJ whole genome shotgun (WGS) entry which is preliminary data.</text>
</comment>
<evidence type="ECO:0000259" key="2">
    <source>
        <dbReference type="Pfam" id="PF00892"/>
    </source>
</evidence>
<feature type="transmembrane region" description="Helical" evidence="1">
    <location>
        <begin position="134"/>
        <end position="150"/>
    </location>
</feature>
<feature type="transmembrane region" description="Helical" evidence="1">
    <location>
        <begin position="185"/>
        <end position="207"/>
    </location>
</feature>